<evidence type="ECO:0000256" key="1">
    <source>
        <dbReference type="ARBA" id="ARBA00007824"/>
    </source>
</evidence>
<evidence type="ECO:0000256" key="4">
    <source>
        <dbReference type="ARBA" id="ARBA00023098"/>
    </source>
</evidence>
<reference evidence="6" key="2">
    <citation type="submission" date="2025-09" db="UniProtKB">
        <authorList>
            <consortium name="Ensembl"/>
        </authorList>
    </citation>
    <scope>IDENTIFICATION</scope>
</reference>
<evidence type="ECO:0000256" key="3">
    <source>
        <dbReference type="ARBA" id="ARBA00022801"/>
    </source>
</evidence>
<evidence type="ECO:0000259" key="5">
    <source>
        <dbReference type="PROSITE" id="PS51934"/>
    </source>
</evidence>
<dbReference type="Gene3D" id="3.90.1720.10">
    <property type="entry name" value="endopeptidase domain like (from Nostoc punctiforme)"/>
    <property type="match status" value="1"/>
</dbReference>
<keyword evidence="3" id="KW-0378">Hydrolase</keyword>
<dbReference type="Ensembl" id="ENSPKIT00000024020.1">
    <property type="protein sequence ID" value="ENSPKIP00000000137.1"/>
    <property type="gene ID" value="ENSPKIG00000018891.1"/>
</dbReference>
<keyword evidence="2" id="KW-0808">Transferase</keyword>
<name>A0A3B3Q1N8_9TELE</name>
<dbReference type="GO" id="GO:0070292">
    <property type="term" value="P:N-acylphosphatidylethanolamine metabolic process"/>
    <property type="evidence" value="ECO:0007669"/>
    <property type="project" value="TreeGrafter"/>
</dbReference>
<dbReference type="PANTHER" id="PTHR13943:SF31">
    <property type="entry name" value="PHOSPHOLIPASE A AND ACYLTRANSFERASE 3"/>
    <property type="match status" value="1"/>
</dbReference>
<sequence length="136" mass="15627">MKSKKLWGKQLSKRKIPFIQDRRRSQQATTVSYHGPKDGEEACGGSYSMMSVLHDKAIVKMDNLRHVVGTSKFRINNLLDDVYEPRSVGEILKDAWSWVGQELPYCVFRGNCEHFVTELRYGKPESRQVGVLFSAF</sequence>
<feature type="domain" description="LRAT" evidence="5">
    <location>
        <begin position="11"/>
        <end position="128"/>
    </location>
</feature>
<accession>A0A3B3Q1N8</accession>
<evidence type="ECO:0000256" key="2">
    <source>
        <dbReference type="ARBA" id="ARBA00022679"/>
    </source>
</evidence>
<keyword evidence="4" id="KW-0443">Lipid metabolism</keyword>
<organism evidence="6 7">
    <name type="scientific">Paramormyrops kingsleyae</name>
    <dbReference type="NCBI Taxonomy" id="1676925"/>
    <lineage>
        <taxon>Eukaryota</taxon>
        <taxon>Metazoa</taxon>
        <taxon>Chordata</taxon>
        <taxon>Craniata</taxon>
        <taxon>Vertebrata</taxon>
        <taxon>Euteleostomi</taxon>
        <taxon>Actinopterygii</taxon>
        <taxon>Neopterygii</taxon>
        <taxon>Teleostei</taxon>
        <taxon>Osteoglossocephala</taxon>
        <taxon>Osteoglossomorpha</taxon>
        <taxon>Osteoglossiformes</taxon>
        <taxon>Mormyridae</taxon>
        <taxon>Paramormyrops</taxon>
    </lineage>
</organism>
<reference evidence="6" key="1">
    <citation type="submission" date="2025-08" db="UniProtKB">
        <authorList>
            <consortium name="Ensembl"/>
        </authorList>
    </citation>
    <scope>IDENTIFICATION</scope>
</reference>
<comment type="similarity">
    <text evidence="1">Belongs to the H-rev107 family.</text>
</comment>
<dbReference type="GeneTree" id="ENSGT00940000162660"/>
<dbReference type="InterPro" id="IPR051496">
    <property type="entry name" value="H-rev107_PLA/AT"/>
</dbReference>
<dbReference type="Proteomes" id="UP000261540">
    <property type="component" value="Unplaced"/>
</dbReference>
<dbReference type="Pfam" id="PF04970">
    <property type="entry name" value="LRAT"/>
    <property type="match status" value="1"/>
</dbReference>
<dbReference type="AlphaFoldDB" id="A0A3B3Q1N8"/>
<keyword evidence="7" id="KW-1185">Reference proteome</keyword>
<dbReference type="GO" id="GO:0004623">
    <property type="term" value="F:phospholipase A2 activity"/>
    <property type="evidence" value="ECO:0007669"/>
    <property type="project" value="TreeGrafter"/>
</dbReference>
<dbReference type="PROSITE" id="PS51934">
    <property type="entry name" value="LRAT"/>
    <property type="match status" value="1"/>
</dbReference>
<evidence type="ECO:0000313" key="7">
    <source>
        <dbReference type="Proteomes" id="UP000261540"/>
    </source>
</evidence>
<dbReference type="PANTHER" id="PTHR13943">
    <property type="entry name" value="HRAS-LIKE SUPPRESSOR - RELATED"/>
    <property type="match status" value="1"/>
</dbReference>
<dbReference type="GO" id="GO:0005737">
    <property type="term" value="C:cytoplasm"/>
    <property type="evidence" value="ECO:0007669"/>
    <property type="project" value="TreeGrafter"/>
</dbReference>
<proteinExistence type="inferred from homology"/>
<protein>
    <submittedName>
        <fullName evidence="6">Retinoic acid receptor responder protein 3-like</fullName>
    </submittedName>
</protein>
<evidence type="ECO:0000313" key="6">
    <source>
        <dbReference type="Ensembl" id="ENSPKIP00000000137.1"/>
    </source>
</evidence>
<dbReference type="GO" id="GO:0008970">
    <property type="term" value="F:phospholipase A1 activity"/>
    <property type="evidence" value="ECO:0007669"/>
    <property type="project" value="TreeGrafter"/>
</dbReference>
<dbReference type="GO" id="GO:0016410">
    <property type="term" value="F:N-acyltransferase activity"/>
    <property type="evidence" value="ECO:0007669"/>
    <property type="project" value="TreeGrafter"/>
</dbReference>
<dbReference type="InterPro" id="IPR007053">
    <property type="entry name" value="LRAT_dom"/>
</dbReference>